<dbReference type="AlphaFoldDB" id="A0A7K3S7X7"/>
<evidence type="ECO:0000313" key="3">
    <source>
        <dbReference type="Proteomes" id="UP000469670"/>
    </source>
</evidence>
<feature type="region of interest" description="Disordered" evidence="1">
    <location>
        <begin position="364"/>
        <end position="419"/>
    </location>
</feature>
<accession>A0A7K3S7X7</accession>
<evidence type="ECO:0000313" key="2">
    <source>
        <dbReference type="EMBL" id="NEC23601.1"/>
    </source>
</evidence>
<dbReference type="RefSeq" id="WP_164207845.1">
    <property type="nucleotide sequence ID" value="NZ_JAAGMP010001595.1"/>
</dbReference>
<feature type="compositionally biased region" description="Basic and acidic residues" evidence="1">
    <location>
        <begin position="382"/>
        <end position="394"/>
    </location>
</feature>
<reference evidence="2 3" key="1">
    <citation type="submission" date="2020-01" db="EMBL/GenBank/DDBJ databases">
        <title>Insect and environment-associated Actinomycetes.</title>
        <authorList>
            <person name="Currrie C."/>
            <person name="Chevrette M."/>
            <person name="Carlson C."/>
            <person name="Stubbendieck R."/>
            <person name="Wendt-Pienkowski E."/>
        </authorList>
    </citation>
    <scope>NUCLEOTIDE SEQUENCE [LARGE SCALE GENOMIC DNA]</scope>
    <source>
        <strain evidence="2 3">SID7590</strain>
    </source>
</reference>
<comment type="caution">
    <text evidence="2">The sequence shown here is derived from an EMBL/GenBank/DDBJ whole genome shotgun (WGS) entry which is preliminary data.</text>
</comment>
<feature type="compositionally biased region" description="Basic residues" evidence="1">
    <location>
        <begin position="1"/>
        <end position="15"/>
    </location>
</feature>
<name>A0A7K3S7X7_9ACTN</name>
<proteinExistence type="predicted"/>
<sequence length="540" mass="59367">MGKASRKKREIRARKATPTLSGPADEPADGADRAALGTEALKRLLSSNTSGELNLAGAYAFGYMLLGYAEREGGAPDWIQACDPLDTLFLGAAFPQAFRDPSEFANLRDAWLRHLRGTAYGKSVQRFVREAVTASTEYELPVDDGELMLAITARLERLGLDRRKLPDRLRPAKALRGTRAFLGPPSDLLLPPPLPDAGSQVEAFWGTTADDVLDDDTPCSILRTGLERLHEAGFPVREEAAFLLPSLYSALLANPGEHVHHMGEHALAWAFSLDERSPLAPVLDTLLLATERGLHVDDTLGHLFAMPAFTEPIPSEALLWTSSPGLALPAVAFDLGITRVVTRNGVITPSELDVAGTRARMLLTDPEDEGAEDTAEGPDADWSERLHAVRESARRRIRKKSGSTPPAPQDSGPPVERVWNADGSSVVRWSVDTPEGRAMSDGLKDQREWFREKFGREPGPDDPLFFDPDADEPIPITEEYLNERISEFADRAPEMGIDPAFFHAWREVGYIVTAANRNMFTKAEILAYTRAVNRHRRAAQ</sequence>
<evidence type="ECO:0000256" key="1">
    <source>
        <dbReference type="SAM" id="MobiDB-lite"/>
    </source>
</evidence>
<feature type="compositionally biased region" description="Acidic residues" evidence="1">
    <location>
        <begin position="365"/>
        <end position="381"/>
    </location>
</feature>
<dbReference type="Proteomes" id="UP000469670">
    <property type="component" value="Unassembled WGS sequence"/>
</dbReference>
<dbReference type="EMBL" id="JAAGMP010001595">
    <property type="protein sequence ID" value="NEC23601.1"/>
    <property type="molecule type" value="Genomic_DNA"/>
</dbReference>
<organism evidence="2 3">
    <name type="scientific">Streptomyces parvus</name>
    <dbReference type="NCBI Taxonomy" id="66428"/>
    <lineage>
        <taxon>Bacteria</taxon>
        <taxon>Bacillati</taxon>
        <taxon>Actinomycetota</taxon>
        <taxon>Actinomycetes</taxon>
        <taxon>Kitasatosporales</taxon>
        <taxon>Streptomycetaceae</taxon>
        <taxon>Streptomyces</taxon>
    </lineage>
</organism>
<protein>
    <submittedName>
        <fullName evidence="2">Uncharacterized protein</fullName>
    </submittedName>
</protein>
<gene>
    <name evidence="2" type="ORF">G3I50_35910</name>
</gene>
<feature type="region of interest" description="Disordered" evidence="1">
    <location>
        <begin position="1"/>
        <end position="29"/>
    </location>
</feature>